<dbReference type="RefSeq" id="WP_119380792.1">
    <property type="nucleotide sequence ID" value="NZ_QWGB01000014.1"/>
</dbReference>
<dbReference type="Proteomes" id="UP000265431">
    <property type="component" value="Unassembled WGS sequence"/>
</dbReference>
<dbReference type="AlphaFoldDB" id="A0A399QNP2"/>
<name>A0A399QNP2_9PROT</name>
<feature type="signal peptide" evidence="1">
    <location>
        <begin position="1"/>
        <end position="23"/>
    </location>
</feature>
<accession>A0A399QNP2</accession>
<evidence type="ECO:0000313" key="2">
    <source>
        <dbReference type="EMBL" id="RIJ20476.1"/>
    </source>
</evidence>
<evidence type="ECO:0000256" key="1">
    <source>
        <dbReference type="SAM" id="SignalP"/>
    </source>
</evidence>
<protein>
    <submittedName>
        <fullName evidence="2">Uncharacterized protein</fullName>
    </submittedName>
</protein>
<organism evidence="2 3">
    <name type="scientific">Henriciella barbarensis</name>
    <dbReference type="NCBI Taxonomy" id="86342"/>
    <lineage>
        <taxon>Bacteria</taxon>
        <taxon>Pseudomonadati</taxon>
        <taxon>Pseudomonadota</taxon>
        <taxon>Alphaproteobacteria</taxon>
        <taxon>Hyphomonadales</taxon>
        <taxon>Hyphomonadaceae</taxon>
        <taxon>Henriciella</taxon>
    </lineage>
</organism>
<proteinExistence type="predicted"/>
<dbReference type="EMBL" id="QWGB01000014">
    <property type="protein sequence ID" value="RIJ20476.1"/>
    <property type="molecule type" value="Genomic_DNA"/>
</dbReference>
<feature type="chain" id="PRO_5017419444" evidence="1">
    <location>
        <begin position="24"/>
        <end position="165"/>
    </location>
</feature>
<reference evidence="2 3" key="1">
    <citation type="submission" date="2018-08" db="EMBL/GenBank/DDBJ databases">
        <title>Henriciella mobilis sp. nov., isolated from seawater.</title>
        <authorList>
            <person name="Cheng H."/>
            <person name="Wu Y.-H."/>
            <person name="Xu X.-W."/>
            <person name="Guo L.-L."/>
        </authorList>
    </citation>
    <scope>NUCLEOTIDE SEQUENCE [LARGE SCALE GENOMIC DNA]</scope>
    <source>
        <strain evidence="2 3">CCUG66934</strain>
    </source>
</reference>
<evidence type="ECO:0000313" key="3">
    <source>
        <dbReference type="Proteomes" id="UP000265431"/>
    </source>
</evidence>
<keyword evidence="1" id="KW-0732">Signal</keyword>
<dbReference type="OrthoDB" id="7632467at2"/>
<keyword evidence="3" id="KW-1185">Reference proteome</keyword>
<gene>
    <name evidence="2" type="ORF">D1224_15265</name>
</gene>
<comment type="caution">
    <text evidence="2">The sequence shown here is derived from an EMBL/GenBank/DDBJ whole genome shotgun (WGS) entry which is preliminary data.</text>
</comment>
<sequence>MRLALKATIAATALAASAPLAIAQSETAAVETVNQMGSVANLSTEVGSVIVVRDGELYSLAEGDVLIEGDIIQTLPESAATPGTVTLIVGGCEQVLQPGQQVVVNAAFCNTTPVALTGEQITALGGLPAAPPAIGAAGIIGGAVAAAGAAVAATGDDDDGAPASP</sequence>